<name>A0ABS8BSN8_9RHOB</name>
<dbReference type="RefSeq" id="WP_226747461.1">
    <property type="nucleotide sequence ID" value="NZ_JAJATZ010000002.1"/>
</dbReference>
<organism evidence="2 3">
    <name type="scientific">Loktanella gaetbuli</name>
    <dbReference type="NCBI Taxonomy" id="2881335"/>
    <lineage>
        <taxon>Bacteria</taxon>
        <taxon>Pseudomonadati</taxon>
        <taxon>Pseudomonadota</taxon>
        <taxon>Alphaproteobacteria</taxon>
        <taxon>Rhodobacterales</taxon>
        <taxon>Roseobacteraceae</taxon>
        <taxon>Loktanella</taxon>
    </lineage>
</organism>
<evidence type="ECO:0000313" key="2">
    <source>
        <dbReference type="EMBL" id="MCB5198541.1"/>
    </source>
</evidence>
<dbReference type="SUPFAM" id="SSF53850">
    <property type="entry name" value="Periplasmic binding protein-like II"/>
    <property type="match status" value="1"/>
</dbReference>
<sequence length="341" mass="36064">MRDLALALAVTLTLIGALFARPALAFEIEEVATFGAGAQVVSVLSTTDAAVFAPVIAGYLETRPDLTVRYTVANSQQVYAAIAGDGAAFDLVISSAMDLQMKLANDGAARAFDGGGVLPDWARWRDRLFAVAQEPVVMIARRADFAGLPLPQSRADLVALLRDNAERFAGRIGTYDPAESGAGYLFATQDARQSDSAWRLSEVAGSLHPQLYTTSAAMIDDVQSGRLALAYNVLGSYAAARPDPGMVVIQPADFTHVLLRTALVPVTSTDPAAGAGFLSFLLSSQGQALLADAGLPPVSDTTITAAPQLRPIRLDPGLLVYVDPMMRQKFLTEWTAAVVQP</sequence>
<accession>A0ABS8BSN8</accession>
<dbReference type="PANTHER" id="PTHR30006">
    <property type="entry name" value="THIAMINE-BINDING PERIPLASMIC PROTEIN-RELATED"/>
    <property type="match status" value="1"/>
</dbReference>
<comment type="caution">
    <text evidence="2">The sequence shown here is derived from an EMBL/GenBank/DDBJ whole genome shotgun (WGS) entry which is preliminary data.</text>
</comment>
<reference evidence="2" key="1">
    <citation type="submission" date="2021-10" db="EMBL/GenBank/DDBJ databases">
        <title>Loktanella gaetbuli sp. nov., isolated from a tidal flat.</title>
        <authorList>
            <person name="Park S."/>
            <person name="Yoon J.-H."/>
        </authorList>
    </citation>
    <scope>NUCLEOTIDE SEQUENCE</scope>
    <source>
        <strain evidence="2">TSTF-M6</strain>
    </source>
</reference>
<dbReference type="PANTHER" id="PTHR30006:SF25">
    <property type="entry name" value="PHOSPHOGLYCERATE TRANSPORT REGULATORY PROTEIN PGTC"/>
    <property type="match status" value="1"/>
</dbReference>
<keyword evidence="1" id="KW-0732">Signal</keyword>
<keyword evidence="3" id="KW-1185">Reference proteome</keyword>
<proteinExistence type="predicted"/>
<evidence type="ECO:0000256" key="1">
    <source>
        <dbReference type="ARBA" id="ARBA00022729"/>
    </source>
</evidence>
<dbReference type="Pfam" id="PF13531">
    <property type="entry name" value="SBP_bac_11"/>
    <property type="match status" value="1"/>
</dbReference>
<dbReference type="Proteomes" id="UP001138961">
    <property type="component" value="Unassembled WGS sequence"/>
</dbReference>
<protein>
    <submittedName>
        <fullName evidence="2">ABC transporter substrate-binding protein</fullName>
    </submittedName>
</protein>
<gene>
    <name evidence="2" type="ORF">LGQ03_04755</name>
</gene>
<dbReference type="EMBL" id="JAJATZ010000002">
    <property type="protein sequence ID" value="MCB5198541.1"/>
    <property type="molecule type" value="Genomic_DNA"/>
</dbReference>
<dbReference type="Gene3D" id="3.40.190.10">
    <property type="entry name" value="Periplasmic binding protein-like II"/>
    <property type="match status" value="2"/>
</dbReference>
<evidence type="ECO:0000313" key="3">
    <source>
        <dbReference type="Proteomes" id="UP001138961"/>
    </source>
</evidence>